<evidence type="ECO:0000256" key="1">
    <source>
        <dbReference type="ARBA" id="ARBA00023125"/>
    </source>
</evidence>
<gene>
    <name evidence="5" type="ORF">LKD75_09775</name>
</gene>
<accession>A0AAE3A311</accession>
<feature type="compositionally biased region" description="Basic and acidic residues" evidence="2">
    <location>
        <begin position="73"/>
        <end position="92"/>
    </location>
</feature>
<dbReference type="InterPro" id="IPR001387">
    <property type="entry name" value="Cro/C1-type_HTH"/>
</dbReference>
<dbReference type="RefSeq" id="WP_118539988.1">
    <property type="nucleotide sequence ID" value="NZ_JAJEPV010000021.1"/>
</dbReference>
<dbReference type="InterPro" id="IPR010982">
    <property type="entry name" value="Lambda_DNA-bd_dom_sf"/>
</dbReference>
<dbReference type="PROSITE" id="PS50943">
    <property type="entry name" value="HTH_CROC1"/>
    <property type="match status" value="1"/>
</dbReference>
<keyword evidence="3" id="KW-1133">Transmembrane helix</keyword>
<evidence type="ECO:0000256" key="3">
    <source>
        <dbReference type="SAM" id="Phobius"/>
    </source>
</evidence>
<comment type="caution">
    <text evidence="5">The sequence shown here is derived from an EMBL/GenBank/DDBJ whole genome shotgun (WGS) entry which is preliminary data.</text>
</comment>
<dbReference type="Pfam" id="PF01381">
    <property type="entry name" value="HTH_3"/>
    <property type="match status" value="1"/>
</dbReference>
<dbReference type="PANTHER" id="PTHR46558:SF11">
    <property type="entry name" value="HTH-TYPE TRANSCRIPTIONAL REGULATOR XRE"/>
    <property type="match status" value="1"/>
</dbReference>
<dbReference type="Gene3D" id="1.10.260.40">
    <property type="entry name" value="lambda repressor-like DNA-binding domains"/>
    <property type="match status" value="1"/>
</dbReference>
<keyword evidence="6" id="KW-1185">Reference proteome</keyword>
<feature type="domain" description="HTH cro/C1-type" evidence="4">
    <location>
        <begin position="10"/>
        <end position="64"/>
    </location>
</feature>
<evidence type="ECO:0000313" key="6">
    <source>
        <dbReference type="Proteomes" id="UP001197795"/>
    </source>
</evidence>
<dbReference type="AlphaFoldDB" id="A0AAE3A311"/>
<keyword evidence="3" id="KW-0812">Transmembrane</keyword>
<keyword evidence="1" id="KW-0238">DNA-binding</keyword>
<dbReference type="CDD" id="cd00093">
    <property type="entry name" value="HTH_XRE"/>
    <property type="match status" value="1"/>
</dbReference>
<evidence type="ECO:0000313" key="5">
    <source>
        <dbReference type="EMBL" id="MCC2119870.1"/>
    </source>
</evidence>
<protein>
    <submittedName>
        <fullName evidence="5">Helix-turn-helix domain-containing protein</fullName>
    </submittedName>
</protein>
<dbReference type="EMBL" id="JAJEPV010000021">
    <property type="protein sequence ID" value="MCC2119870.1"/>
    <property type="molecule type" value="Genomic_DNA"/>
</dbReference>
<proteinExistence type="predicted"/>
<organism evidence="5 6">
    <name type="scientific">Waltera acetigignens</name>
    <dbReference type="NCBI Taxonomy" id="2981769"/>
    <lineage>
        <taxon>Bacteria</taxon>
        <taxon>Bacillati</taxon>
        <taxon>Bacillota</taxon>
        <taxon>Clostridia</taxon>
        <taxon>Lachnospirales</taxon>
        <taxon>Lachnospiraceae</taxon>
        <taxon>Waltera</taxon>
    </lineage>
</organism>
<reference evidence="5 6" key="1">
    <citation type="submission" date="2021-10" db="EMBL/GenBank/DDBJ databases">
        <title>Anaerobic single-cell dispensing facilitates the cultivation of human gut bacteria.</title>
        <authorList>
            <person name="Afrizal A."/>
        </authorList>
    </citation>
    <scope>NUCLEOTIDE SEQUENCE [LARGE SCALE GENOMIC DNA]</scope>
    <source>
        <strain evidence="5 6">CLA-AA-H273</strain>
    </source>
</reference>
<dbReference type="SUPFAM" id="SSF47413">
    <property type="entry name" value="lambda repressor-like DNA-binding domains"/>
    <property type="match status" value="1"/>
</dbReference>
<dbReference type="GO" id="GO:0003677">
    <property type="term" value="F:DNA binding"/>
    <property type="evidence" value="ECO:0007669"/>
    <property type="project" value="UniProtKB-KW"/>
</dbReference>
<feature type="transmembrane region" description="Helical" evidence="3">
    <location>
        <begin position="116"/>
        <end position="135"/>
    </location>
</feature>
<evidence type="ECO:0000259" key="4">
    <source>
        <dbReference type="PROSITE" id="PS50943"/>
    </source>
</evidence>
<feature type="region of interest" description="Disordered" evidence="2">
    <location>
        <begin position="73"/>
        <end position="108"/>
    </location>
</feature>
<dbReference type="SMART" id="SM00530">
    <property type="entry name" value="HTH_XRE"/>
    <property type="match status" value="1"/>
</dbReference>
<dbReference type="PANTHER" id="PTHR46558">
    <property type="entry name" value="TRACRIPTIONAL REGULATORY PROTEIN-RELATED-RELATED"/>
    <property type="match status" value="1"/>
</dbReference>
<evidence type="ECO:0000256" key="2">
    <source>
        <dbReference type="SAM" id="MobiDB-lite"/>
    </source>
</evidence>
<keyword evidence="3" id="KW-0472">Membrane</keyword>
<dbReference type="Proteomes" id="UP001197795">
    <property type="component" value="Unassembled WGS sequence"/>
</dbReference>
<name>A0AAE3A311_9FIRM</name>
<sequence length="223" mass="25355">MQKEAFGKLLVILRKKNGLSQKELAERLSVSTSAVSKWENGKNLPDMMMLSRIADILQVSCDELHNPEKTLEKLDNPEFQKRNVEEGDKENTDNTGENEESEPEPQKKNYGRIVRMSFLIGILAIAAGMFLIYMAGHRKPAFQQIGTRYIDDPLWGRVYEIAYVVDGEMTNDSINVHLDEVRATLNQEVIDTNIVKTTYYDNKEDATAWKETDVGGYVFLSGE</sequence>